<comment type="caution">
    <text evidence="1">The sequence shown here is derived from an EMBL/GenBank/DDBJ whole genome shotgun (WGS) entry which is preliminary data.</text>
</comment>
<sequence length="68" mass="8076">MNNDFEKHWLNFLLRMYMLSSPSLNSCESSGSQKRGTAQKASFPRRNMLGFSVNWMRSLCFRQRQVLR</sequence>
<organism evidence="1 2">
    <name type="scientific">Handelsmanbacteria sp. (strain RIFCSPLOWO2_12_FULL_64_10)</name>
    <dbReference type="NCBI Taxonomy" id="1817868"/>
    <lineage>
        <taxon>Bacteria</taxon>
        <taxon>Candidatus Handelsmaniibacteriota</taxon>
    </lineage>
</organism>
<evidence type="ECO:0000313" key="1">
    <source>
        <dbReference type="EMBL" id="OGG44846.1"/>
    </source>
</evidence>
<name>A0A1F6C6T1_HANXR</name>
<evidence type="ECO:0000313" key="2">
    <source>
        <dbReference type="Proteomes" id="UP000178606"/>
    </source>
</evidence>
<protein>
    <submittedName>
        <fullName evidence="1">Uncharacterized protein</fullName>
    </submittedName>
</protein>
<dbReference type="Proteomes" id="UP000178606">
    <property type="component" value="Unassembled WGS sequence"/>
</dbReference>
<dbReference type="AlphaFoldDB" id="A0A1F6C6T1"/>
<gene>
    <name evidence="1" type="ORF">A3F84_00510</name>
</gene>
<dbReference type="EMBL" id="MFKF01000394">
    <property type="protein sequence ID" value="OGG44846.1"/>
    <property type="molecule type" value="Genomic_DNA"/>
</dbReference>
<proteinExistence type="predicted"/>
<reference evidence="1 2" key="1">
    <citation type="journal article" date="2016" name="Nat. Commun.">
        <title>Thousands of microbial genomes shed light on interconnected biogeochemical processes in an aquifer system.</title>
        <authorList>
            <person name="Anantharaman K."/>
            <person name="Brown C.T."/>
            <person name="Hug L.A."/>
            <person name="Sharon I."/>
            <person name="Castelle C.J."/>
            <person name="Probst A.J."/>
            <person name="Thomas B.C."/>
            <person name="Singh A."/>
            <person name="Wilkins M.J."/>
            <person name="Karaoz U."/>
            <person name="Brodie E.L."/>
            <person name="Williams K.H."/>
            <person name="Hubbard S.S."/>
            <person name="Banfield J.F."/>
        </authorList>
    </citation>
    <scope>NUCLEOTIDE SEQUENCE [LARGE SCALE GENOMIC DNA]</scope>
    <source>
        <strain evidence="2">RIFCSPLOWO2_12_FULL_64_10</strain>
    </source>
</reference>
<accession>A0A1F6C6T1</accession>